<name>A0A409YHJ3_9AGAR</name>
<keyword evidence="10" id="KW-0904">Protein phosphatase</keyword>
<dbReference type="PANTHER" id="PTHR23339">
    <property type="entry name" value="TYROSINE SPECIFIC PROTEIN PHOSPHATASE AND DUAL SPECIFICITY PROTEIN PHOSPHATASE"/>
    <property type="match status" value="1"/>
</dbReference>
<accession>A0A409YHJ3</accession>
<evidence type="ECO:0000256" key="1">
    <source>
        <dbReference type="ARBA" id="ARBA00004123"/>
    </source>
</evidence>
<comment type="caution">
    <text evidence="17">The sequence shown here is derived from an EMBL/GenBank/DDBJ whole genome shotgun (WGS) entry which is preliminary data.</text>
</comment>
<evidence type="ECO:0000259" key="15">
    <source>
        <dbReference type="PROSITE" id="PS50054"/>
    </source>
</evidence>
<dbReference type="InterPro" id="IPR029021">
    <property type="entry name" value="Prot-tyrosine_phosphatase-like"/>
</dbReference>
<dbReference type="PROSITE" id="PS00383">
    <property type="entry name" value="TYR_PHOSPHATASE_1"/>
    <property type="match status" value="1"/>
</dbReference>
<evidence type="ECO:0000256" key="2">
    <source>
        <dbReference type="ARBA" id="ARBA00004496"/>
    </source>
</evidence>
<dbReference type="Proteomes" id="UP000284842">
    <property type="component" value="Unassembled WGS sequence"/>
</dbReference>
<feature type="domain" description="Tyrosine-protein phosphatase" evidence="15">
    <location>
        <begin position="230"/>
        <end position="381"/>
    </location>
</feature>
<dbReference type="OrthoDB" id="5632at2759"/>
<evidence type="ECO:0000256" key="4">
    <source>
        <dbReference type="ARBA" id="ARBA00013064"/>
    </source>
</evidence>
<dbReference type="InterPro" id="IPR044506">
    <property type="entry name" value="CDC14_C"/>
</dbReference>
<dbReference type="GO" id="GO:0051321">
    <property type="term" value="P:meiotic cell cycle"/>
    <property type="evidence" value="ECO:0007669"/>
    <property type="project" value="UniProtKB-KW"/>
</dbReference>
<feature type="region of interest" description="Disordered" evidence="14">
    <location>
        <begin position="572"/>
        <end position="606"/>
    </location>
</feature>
<dbReference type="InterPro" id="IPR016130">
    <property type="entry name" value="Tyr_Pase_AS"/>
</dbReference>
<keyword evidence="13" id="KW-0131">Cell cycle</keyword>
<reference evidence="17 18" key="1">
    <citation type="journal article" date="2018" name="Evol. Lett.">
        <title>Horizontal gene cluster transfer increased hallucinogenic mushroom diversity.</title>
        <authorList>
            <person name="Reynolds H.T."/>
            <person name="Vijayakumar V."/>
            <person name="Gluck-Thaler E."/>
            <person name="Korotkin H.B."/>
            <person name="Matheny P.B."/>
            <person name="Slot J.C."/>
        </authorList>
    </citation>
    <scope>NUCLEOTIDE SEQUENCE [LARGE SCALE GENOMIC DNA]</scope>
    <source>
        <strain evidence="17 18">2629</strain>
    </source>
</reference>
<organism evidence="17 18">
    <name type="scientific">Panaeolus cyanescens</name>
    <dbReference type="NCBI Taxonomy" id="181874"/>
    <lineage>
        <taxon>Eukaryota</taxon>
        <taxon>Fungi</taxon>
        <taxon>Dikarya</taxon>
        <taxon>Basidiomycota</taxon>
        <taxon>Agaricomycotina</taxon>
        <taxon>Agaricomycetes</taxon>
        <taxon>Agaricomycetidae</taxon>
        <taxon>Agaricales</taxon>
        <taxon>Agaricineae</taxon>
        <taxon>Galeropsidaceae</taxon>
        <taxon>Panaeolus</taxon>
    </lineage>
</organism>
<dbReference type="Pfam" id="PF22785">
    <property type="entry name" value="Tc-R-P"/>
    <property type="match status" value="1"/>
</dbReference>
<dbReference type="PROSITE" id="PS50056">
    <property type="entry name" value="TYR_PHOSPHATASE_2"/>
    <property type="match status" value="1"/>
</dbReference>
<dbReference type="CDD" id="cd14499">
    <property type="entry name" value="CDC14_C"/>
    <property type="match status" value="1"/>
</dbReference>
<evidence type="ECO:0000256" key="3">
    <source>
        <dbReference type="ARBA" id="ARBA00007315"/>
    </source>
</evidence>
<feature type="compositionally biased region" description="Polar residues" evidence="14">
    <location>
        <begin position="511"/>
        <end position="525"/>
    </location>
</feature>
<dbReference type="GO" id="GO:0000278">
    <property type="term" value="P:mitotic cell cycle"/>
    <property type="evidence" value="ECO:0007669"/>
    <property type="project" value="UniProtKB-ARBA"/>
</dbReference>
<dbReference type="FunFam" id="3.90.190.10:FF:000038">
    <property type="entry name" value="Tyrosine-protein phosphatase CDC14"/>
    <property type="match status" value="1"/>
</dbReference>
<dbReference type="GO" id="GO:0005730">
    <property type="term" value="C:nucleolus"/>
    <property type="evidence" value="ECO:0007669"/>
    <property type="project" value="UniProtKB-ARBA"/>
</dbReference>
<evidence type="ECO:0000313" key="18">
    <source>
        <dbReference type="Proteomes" id="UP000284842"/>
    </source>
</evidence>
<dbReference type="InParanoid" id="A0A409YHJ3"/>
<evidence type="ECO:0000256" key="9">
    <source>
        <dbReference type="ARBA" id="ARBA00022801"/>
    </source>
</evidence>
<keyword evidence="5" id="KW-0963">Cytoplasm</keyword>
<keyword evidence="12" id="KW-0469">Meiosis</keyword>
<protein>
    <recommendedName>
        <fullName evidence="4">protein-tyrosine-phosphatase</fullName>
        <ecNumber evidence="4">3.1.3.48</ecNumber>
    </recommendedName>
</protein>
<comment type="similarity">
    <text evidence="3">Belongs to the protein-tyrosine phosphatase family. Non-receptor class CDC14 subfamily.</text>
</comment>
<dbReference type="InterPro" id="IPR000387">
    <property type="entry name" value="Tyr_Pase_dom"/>
</dbReference>
<evidence type="ECO:0000256" key="8">
    <source>
        <dbReference type="ARBA" id="ARBA00022776"/>
    </source>
</evidence>
<feature type="region of interest" description="Disordered" evidence="14">
    <location>
        <begin position="637"/>
        <end position="663"/>
    </location>
</feature>
<evidence type="ECO:0000256" key="5">
    <source>
        <dbReference type="ARBA" id="ARBA00022490"/>
    </source>
</evidence>
<feature type="region of interest" description="Disordered" evidence="14">
    <location>
        <begin position="409"/>
        <end position="558"/>
    </location>
</feature>
<evidence type="ECO:0000256" key="7">
    <source>
        <dbReference type="ARBA" id="ARBA00022618"/>
    </source>
</evidence>
<evidence type="ECO:0000256" key="10">
    <source>
        <dbReference type="ARBA" id="ARBA00022912"/>
    </source>
</evidence>
<dbReference type="GO" id="GO:0007096">
    <property type="term" value="P:regulation of exit from mitosis"/>
    <property type="evidence" value="ECO:0007669"/>
    <property type="project" value="UniProtKB-ARBA"/>
</dbReference>
<dbReference type="GO" id="GO:0005737">
    <property type="term" value="C:cytoplasm"/>
    <property type="evidence" value="ECO:0007669"/>
    <property type="project" value="UniProtKB-SubCell"/>
</dbReference>
<dbReference type="PROSITE" id="PS50054">
    <property type="entry name" value="TYR_PHOSPHATASE_DUAL"/>
    <property type="match status" value="1"/>
</dbReference>
<dbReference type="AlphaFoldDB" id="A0A409YHJ3"/>
<keyword evidence="6" id="KW-0597">Phosphoprotein</keyword>
<dbReference type="FunCoup" id="A0A409YHJ3">
    <property type="interactions" value="126"/>
</dbReference>
<dbReference type="GO" id="GO:0004725">
    <property type="term" value="F:protein tyrosine phosphatase activity"/>
    <property type="evidence" value="ECO:0007669"/>
    <property type="project" value="UniProtKB-EC"/>
</dbReference>
<evidence type="ECO:0000256" key="14">
    <source>
        <dbReference type="SAM" id="MobiDB-lite"/>
    </source>
</evidence>
<feature type="compositionally biased region" description="Low complexity" evidence="14">
    <location>
        <begin position="494"/>
        <end position="507"/>
    </location>
</feature>
<evidence type="ECO:0000256" key="13">
    <source>
        <dbReference type="ARBA" id="ARBA00023306"/>
    </source>
</evidence>
<evidence type="ECO:0000259" key="16">
    <source>
        <dbReference type="PROSITE" id="PS50056"/>
    </source>
</evidence>
<dbReference type="InterPro" id="IPR050561">
    <property type="entry name" value="PTP"/>
</dbReference>
<feature type="domain" description="Tyrosine specific protein phosphatases" evidence="16">
    <location>
        <begin position="302"/>
        <end position="367"/>
    </location>
</feature>
<feature type="compositionally biased region" description="Acidic residues" evidence="14">
    <location>
        <begin position="478"/>
        <end position="488"/>
    </location>
</feature>
<dbReference type="GO" id="GO:0005816">
    <property type="term" value="C:spindle pole body"/>
    <property type="evidence" value="ECO:0007669"/>
    <property type="project" value="UniProtKB-ARBA"/>
</dbReference>
<feature type="region of interest" description="Disordered" evidence="14">
    <location>
        <begin position="18"/>
        <end position="46"/>
    </location>
</feature>
<dbReference type="Pfam" id="PF14671">
    <property type="entry name" value="DSPn"/>
    <property type="match status" value="1"/>
</dbReference>
<feature type="compositionally biased region" description="Low complexity" evidence="14">
    <location>
        <begin position="637"/>
        <end position="647"/>
    </location>
</feature>
<keyword evidence="7" id="KW-0132">Cell division</keyword>
<dbReference type="InterPro" id="IPR020422">
    <property type="entry name" value="TYR_PHOSPHATASE_DUAL_dom"/>
</dbReference>
<dbReference type="STRING" id="181874.A0A409YHJ3"/>
<dbReference type="EMBL" id="NHTK01001168">
    <property type="protein sequence ID" value="PPR02462.1"/>
    <property type="molecule type" value="Genomic_DNA"/>
</dbReference>
<evidence type="ECO:0000256" key="6">
    <source>
        <dbReference type="ARBA" id="ARBA00022553"/>
    </source>
</evidence>
<keyword evidence="18" id="KW-1185">Reference proteome</keyword>
<dbReference type="SMART" id="SM00195">
    <property type="entry name" value="DSPc"/>
    <property type="match status" value="1"/>
</dbReference>
<keyword evidence="8" id="KW-0498">Mitosis</keyword>
<keyword evidence="11" id="KW-0539">Nucleus</keyword>
<dbReference type="CDD" id="cd17657">
    <property type="entry name" value="CDC14_N"/>
    <property type="match status" value="1"/>
</dbReference>
<feature type="compositionally biased region" description="Low complexity" evidence="14">
    <location>
        <begin position="537"/>
        <end position="547"/>
    </location>
</feature>
<evidence type="ECO:0000256" key="11">
    <source>
        <dbReference type="ARBA" id="ARBA00023242"/>
    </source>
</evidence>
<feature type="compositionally biased region" description="Low complexity" evidence="14">
    <location>
        <begin position="572"/>
        <end position="585"/>
    </location>
</feature>
<keyword evidence="9" id="KW-0378">Hydrolase</keyword>
<dbReference type="EC" id="3.1.3.48" evidence="4"/>
<evidence type="ECO:0000313" key="17">
    <source>
        <dbReference type="EMBL" id="PPR02462.1"/>
    </source>
</evidence>
<dbReference type="GO" id="GO:0033554">
    <property type="term" value="P:cellular response to stress"/>
    <property type="evidence" value="ECO:0007669"/>
    <property type="project" value="UniProtKB-ARBA"/>
</dbReference>
<dbReference type="GO" id="GO:0051301">
    <property type="term" value="P:cell division"/>
    <property type="evidence" value="ECO:0007669"/>
    <property type="project" value="UniProtKB-KW"/>
</dbReference>
<comment type="subcellular location">
    <subcellularLocation>
        <location evidence="2">Cytoplasm</location>
    </subcellularLocation>
    <subcellularLocation>
        <location evidence="1">Nucleus</location>
    </subcellularLocation>
</comment>
<evidence type="ECO:0000256" key="12">
    <source>
        <dbReference type="ARBA" id="ARBA00023254"/>
    </source>
</evidence>
<feature type="compositionally biased region" description="Low complexity" evidence="14">
    <location>
        <begin position="451"/>
        <end position="461"/>
    </location>
</feature>
<sequence>MATNRLYFTTFPEPAPTSHLLNKLASNPENQPRVRSRPRAGPSASPDDNASYYYFTIDDQLLYLSFFQDWGPLNLAMVYKACILIHELLEDKELSNHRLVLYSSSDPRRKANAALLMALYVMIVQRRAPWEAFHPIAEMEFMPFRDAGRGPSDFNLSIQDCLWGIWKAMQNGLCDMNEFRVDDYEYYEKVENGDWNWLTPHFIAFASPVDMNWIKREKEAKEAKAGGPASPLSSSTSSNLALQRKLPTPYQNCLDYFEKKGIKLVVRLNTELYDRNTFLDRGIDHMELYFDDGTNPTDEIVRTFLDVADRVIESGGVVAVHCKAGLGRTGTLIGAYLIWKYGFTANEAIAFMRIVRPGSVVGPQQQYMYLKQLEWVKWSAADEMKKAQATAAAAVAVATVDSAPAPMPSTVTLVTPATPPADSDENSDSMQTTPPLPKVALPPVTPSRHVATAAARAKAIAPPGQPRKTPNAKRTAVDSDEEDEEDDTLPALDVAPPARKVRAVPARGLTASEQRPTRVTRSTAGAANIKKSGTAGSVSDSPVKSSSRQQGPNKIPRLATTRTTAAASKALAAANGAGARVTRTTNNAPQPTPSRLPMLSKRPAQTSSLSDVANIKHAAGATTDAWVNNNAAAVVVPASKSARPGLRSVRRRRSSFSSADVVA</sequence>
<dbReference type="InterPro" id="IPR029260">
    <property type="entry name" value="DSPn"/>
</dbReference>
<proteinExistence type="inferred from homology"/>
<dbReference type="GO" id="GO:0032954">
    <property type="term" value="P:regulation of cytokinetic process"/>
    <property type="evidence" value="ECO:0007669"/>
    <property type="project" value="UniProtKB-ARBA"/>
</dbReference>
<dbReference type="Gene3D" id="3.90.190.10">
    <property type="entry name" value="Protein tyrosine phosphatase superfamily"/>
    <property type="match status" value="2"/>
</dbReference>
<gene>
    <name evidence="17" type="ORF">CVT24_002011</name>
</gene>
<dbReference type="SUPFAM" id="SSF52799">
    <property type="entry name" value="(Phosphotyrosine protein) phosphatases II"/>
    <property type="match status" value="2"/>
</dbReference>